<evidence type="ECO:0000313" key="2">
    <source>
        <dbReference type="EMBL" id="SBV98167.1"/>
    </source>
</evidence>
<feature type="domain" description="BFD-like [2Fe-2S]-binding" evidence="1">
    <location>
        <begin position="2"/>
        <end position="57"/>
    </location>
</feature>
<dbReference type="EMBL" id="FLUO01000001">
    <property type="protein sequence ID" value="SBV98167.1"/>
    <property type="molecule type" value="Genomic_DNA"/>
</dbReference>
<accession>A0A212JFE5</accession>
<dbReference type="InterPro" id="IPR041854">
    <property type="entry name" value="BFD-like_2Fe2S-bd_dom_sf"/>
</dbReference>
<dbReference type="Gene3D" id="1.10.10.1100">
    <property type="entry name" value="BFD-like [2Fe-2S]-binding domain"/>
    <property type="match status" value="1"/>
</dbReference>
<protein>
    <submittedName>
        <fullName evidence="2">Putative bacterioferritin-associated ferredoxin</fullName>
    </submittedName>
</protein>
<gene>
    <name evidence="2" type="ORF">KL86APRO_10978</name>
</gene>
<dbReference type="AlphaFoldDB" id="A0A212JFE5"/>
<organism evidence="2">
    <name type="scientific">uncultured Alphaproteobacteria bacterium</name>
    <dbReference type="NCBI Taxonomy" id="91750"/>
    <lineage>
        <taxon>Bacteria</taxon>
        <taxon>Pseudomonadati</taxon>
        <taxon>Pseudomonadota</taxon>
        <taxon>Alphaproteobacteria</taxon>
        <taxon>environmental samples</taxon>
    </lineage>
</organism>
<evidence type="ECO:0000259" key="1">
    <source>
        <dbReference type="Pfam" id="PF04324"/>
    </source>
</evidence>
<reference evidence="2" key="1">
    <citation type="submission" date="2016-04" db="EMBL/GenBank/DDBJ databases">
        <authorList>
            <person name="Evans L.H."/>
            <person name="Alamgir A."/>
            <person name="Owens N."/>
            <person name="Weber N.D."/>
            <person name="Virtaneva K."/>
            <person name="Barbian K."/>
            <person name="Babar A."/>
            <person name="Rosenke K."/>
        </authorList>
    </citation>
    <scope>NUCLEOTIDE SEQUENCE</scope>
    <source>
        <strain evidence="2">86</strain>
    </source>
</reference>
<name>A0A212JFE5_9PROT</name>
<dbReference type="Pfam" id="PF04324">
    <property type="entry name" value="Fer2_BFD"/>
    <property type="match status" value="1"/>
</dbReference>
<proteinExistence type="predicted"/>
<dbReference type="InterPro" id="IPR007419">
    <property type="entry name" value="BFD-like_2Fe2S-bd_dom"/>
</dbReference>
<sequence>MIVCHCNTLTDRDIRAAVDELLAEMPVEMITPIAVYEALGKNSRCGGCFPLTARLIRDHLAARGIKRSAA</sequence>